<dbReference type="PANTHER" id="PTHR24093:SF369">
    <property type="entry name" value="CALCIUM-TRANSPORTING ATPASE"/>
    <property type="match status" value="1"/>
</dbReference>
<dbReference type="AlphaFoldDB" id="A0A4P9XW38"/>
<feature type="domain" description="Cation-transporting P-type ATPase N-terminal" evidence="21">
    <location>
        <begin position="45"/>
        <end position="119"/>
    </location>
</feature>
<dbReference type="Gene3D" id="2.70.150.10">
    <property type="entry name" value="Calcium-transporting ATPase, cytoplasmic transduction domain A"/>
    <property type="match status" value="1"/>
</dbReference>
<feature type="transmembrane region" description="Helical" evidence="17">
    <location>
        <begin position="878"/>
        <end position="895"/>
    </location>
</feature>
<dbReference type="SUPFAM" id="SSF56784">
    <property type="entry name" value="HAD-like"/>
    <property type="match status" value="1"/>
</dbReference>
<evidence type="ECO:0000259" key="21">
    <source>
        <dbReference type="Pfam" id="PF00690"/>
    </source>
</evidence>
<feature type="region of interest" description="Disordered" evidence="18">
    <location>
        <begin position="1"/>
        <end position="21"/>
    </location>
</feature>
<organism evidence="22 23">
    <name type="scientific">Thamnocephalis sphaerospora</name>
    <dbReference type="NCBI Taxonomy" id="78915"/>
    <lineage>
        <taxon>Eukaryota</taxon>
        <taxon>Fungi</taxon>
        <taxon>Fungi incertae sedis</taxon>
        <taxon>Zoopagomycota</taxon>
        <taxon>Zoopagomycotina</taxon>
        <taxon>Zoopagomycetes</taxon>
        <taxon>Zoopagales</taxon>
        <taxon>Sigmoideomycetaceae</taxon>
        <taxon>Thamnocephalis</taxon>
    </lineage>
</organism>
<evidence type="ECO:0000313" key="23">
    <source>
        <dbReference type="Proteomes" id="UP000271241"/>
    </source>
</evidence>
<comment type="similarity">
    <text evidence="15 17">Belongs to the cation transport ATPase (P-type) (TC 3.A.3) family.</text>
</comment>
<feature type="domain" description="P-type ATPase A" evidence="19">
    <location>
        <begin position="177"/>
        <end position="280"/>
    </location>
</feature>
<evidence type="ECO:0000256" key="7">
    <source>
        <dbReference type="ARBA" id="ARBA00022741"/>
    </source>
</evidence>
<dbReference type="GO" id="GO:0016887">
    <property type="term" value="F:ATP hydrolysis activity"/>
    <property type="evidence" value="ECO:0007669"/>
    <property type="project" value="InterPro"/>
</dbReference>
<dbReference type="InterPro" id="IPR059000">
    <property type="entry name" value="ATPase_P-type_domA"/>
</dbReference>
<evidence type="ECO:0000256" key="14">
    <source>
        <dbReference type="ARBA" id="ARBA00023136"/>
    </source>
</evidence>
<dbReference type="Pfam" id="PF00690">
    <property type="entry name" value="Cation_ATPase_N"/>
    <property type="match status" value="1"/>
</dbReference>
<keyword evidence="14 17" id="KW-0472">Membrane</keyword>
<dbReference type="InterPro" id="IPR023214">
    <property type="entry name" value="HAD_sf"/>
</dbReference>
<keyword evidence="23" id="KW-1185">Reference proteome</keyword>
<dbReference type="Gene3D" id="3.40.1110.10">
    <property type="entry name" value="Calcium-transporting ATPase, cytoplasmic domain N"/>
    <property type="match status" value="1"/>
</dbReference>
<feature type="transmembrane region" description="Helical" evidence="17">
    <location>
        <begin position="145"/>
        <end position="163"/>
    </location>
</feature>
<dbReference type="EMBL" id="KZ992449">
    <property type="protein sequence ID" value="RKP10508.1"/>
    <property type="molecule type" value="Genomic_DNA"/>
</dbReference>
<dbReference type="NCBIfam" id="TIGR01494">
    <property type="entry name" value="ATPase_P-type"/>
    <property type="match status" value="2"/>
</dbReference>
<evidence type="ECO:0000259" key="20">
    <source>
        <dbReference type="Pfam" id="PF00689"/>
    </source>
</evidence>
<dbReference type="InterPro" id="IPR001757">
    <property type="entry name" value="P_typ_ATPase"/>
</dbReference>
<dbReference type="GO" id="GO:0005774">
    <property type="term" value="C:vacuolar membrane"/>
    <property type="evidence" value="ECO:0007669"/>
    <property type="project" value="UniProtKB-SubCell"/>
</dbReference>
<dbReference type="PRINTS" id="PR00119">
    <property type="entry name" value="CATATPASE"/>
</dbReference>
<dbReference type="Pfam" id="PF13246">
    <property type="entry name" value="Cation_ATPase"/>
    <property type="match status" value="1"/>
</dbReference>
<dbReference type="InterPro" id="IPR006068">
    <property type="entry name" value="ATPase_P-typ_cation-transptr_C"/>
</dbReference>
<keyword evidence="10" id="KW-0460">Magnesium</keyword>
<dbReference type="Pfam" id="PF00689">
    <property type="entry name" value="Cation_ATPase_C"/>
    <property type="match status" value="1"/>
</dbReference>
<dbReference type="FunFam" id="2.70.150.10:FF:000028">
    <property type="entry name" value="Calcium-transporting ATPase"/>
    <property type="match status" value="1"/>
</dbReference>
<keyword evidence="6" id="KW-0479">Metal-binding</keyword>
<feature type="transmembrane region" description="Helical" evidence="17">
    <location>
        <begin position="800"/>
        <end position="817"/>
    </location>
</feature>
<keyword evidence="13 17" id="KW-0406">Ion transport</keyword>
<keyword evidence="11" id="KW-1278">Translocase</keyword>
<reference evidence="23" key="1">
    <citation type="journal article" date="2018" name="Nat. Microbiol.">
        <title>Leveraging single-cell genomics to expand the fungal tree of life.</title>
        <authorList>
            <person name="Ahrendt S.R."/>
            <person name="Quandt C.A."/>
            <person name="Ciobanu D."/>
            <person name="Clum A."/>
            <person name="Salamov A."/>
            <person name="Andreopoulos B."/>
            <person name="Cheng J.F."/>
            <person name="Woyke T."/>
            <person name="Pelin A."/>
            <person name="Henrissat B."/>
            <person name="Reynolds N.K."/>
            <person name="Benny G.L."/>
            <person name="Smith M.E."/>
            <person name="James T.Y."/>
            <person name="Grigoriev I.V."/>
        </authorList>
    </citation>
    <scope>NUCLEOTIDE SEQUENCE [LARGE SCALE GENOMIC DNA]</scope>
    <source>
        <strain evidence="23">RSA 1356</strain>
    </source>
</reference>
<evidence type="ECO:0000256" key="9">
    <source>
        <dbReference type="ARBA" id="ARBA00022840"/>
    </source>
</evidence>
<dbReference type="FunFam" id="1.20.1110.10:FF:000039">
    <property type="entry name" value="Calcium-transporting ATPase"/>
    <property type="match status" value="1"/>
</dbReference>
<evidence type="ECO:0000256" key="4">
    <source>
        <dbReference type="ARBA" id="ARBA00022568"/>
    </source>
</evidence>
<accession>A0A4P9XW38</accession>
<comment type="caution">
    <text evidence="17">Lacks conserved residue(s) required for the propagation of feature annotation.</text>
</comment>
<dbReference type="GO" id="GO:0005524">
    <property type="term" value="F:ATP binding"/>
    <property type="evidence" value="ECO:0007669"/>
    <property type="project" value="UniProtKB-KW"/>
</dbReference>
<keyword evidence="12 17" id="KW-1133">Transmembrane helix</keyword>
<feature type="transmembrane region" description="Helical" evidence="17">
    <location>
        <begin position="837"/>
        <end position="863"/>
    </location>
</feature>
<evidence type="ECO:0000313" key="22">
    <source>
        <dbReference type="EMBL" id="RKP10508.1"/>
    </source>
</evidence>
<dbReference type="InterPro" id="IPR036412">
    <property type="entry name" value="HAD-like_sf"/>
</dbReference>
<proteinExistence type="inferred from homology"/>
<dbReference type="SUPFAM" id="SSF81653">
    <property type="entry name" value="Calcium ATPase, transduction domain A"/>
    <property type="match status" value="1"/>
</dbReference>
<evidence type="ECO:0000256" key="8">
    <source>
        <dbReference type="ARBA" id="ARBA00022837"/>
    </source>
</evidence>
<gene>
    <name evidence="22" type="ORF">THASP1DRAFT_34095</name>
</gene>
<feature type="transmembrane region" description="Helical" evidence="17">
    <location>
        <begin position="108"/>
        <end position="125"/>
    </location>
</feature>
<keyword evidence="4 17" id="KW-0109">Calcium transport</keyword>
<evidence type="ECO:0000256" key="12">
    <source>
        <dbReference type="ARBA" id="ARBA00022989"/>
    </source>
</evidence>
<evidence type="ECO:0000259" key="19">
    <source>
        <dbReference type="Pfam" id="PF00122"/>
    </source>
</evidence>
<keyword evidence="7 17" id="KW-0547">Nucleotide-binding</keyword>
<comment type="subcellular location">
    <subcellularLocation>
        <location evidence="17">Membrane</location>
        <topology evidence="17">Multi-pass membrane protein</topology>
    </subcellularLocation>
    <subcellularLocation>
        <location evidence="1">Vacuole membrane</location>
        <topology evidence="1">Multi-pass membrane protein</topology>
    </subcellularLocation>
</comment>
<dbReference type="InterPro" id="IPR023299">
    <property type="entry name" value="ATPase_P-typ_cyto_dom_N"/>
</dbReference>
<evidence type="ECO:0000256" key="3">
    <source>
        <dbReference type="ARBA" id="ARBA00022554"/>
    </source>
</evidence>
<dbReference type="CDD" id="cd02081">
    <property type="entry name" value="P-type_ATPase_Ca_PMCA-like"/>
    <property type="match status" value="1"/>
</dbReference>
<dbReference type="STRING" id="78915.A0A4P9XW38"/>
<name>A0A4P9XW38_9FUNG</name>
<dbReference type="OrthoDB" id="3352408at2759"/>
<evidence type="ECO:0000256" key="13">
    <source>
        <dbReference type="ARBA" id="ARBA00023065"/>
    </source>
</evidence>
<feature type="transmembrane region" description="Helical" evidence="17">
    <location>
        <begin position="946"/>
        <end position="970"/>
    </location>
</feature>
<feature type="transmembrane region" description="Helical" evidence="17">
    <location>
        <begin position="767"/>
        <end position="788"/>
    </location>
</feature>
<dbReference type="PRINTS" id="PR00120">
    <property type="entry name" value="HATPASE"/>
</dbReference>
<dbReference type="InterPro" id="IPR008250">
    <property type="entry name" value="ATPase_P-typ_transduc_dom_A_sf"/>
</dbReference>
<evidence type="ECO:0000256" key="2">
    <source>
        <dbReference type="ARBA" id="ARBA00022448"/>
    </source>
</evidence>
<dbReference type="Proteomes" id="UP000271241">
    <property type="component" value="Unassembled WGS sequence"/>
</dbReference>
<dbReference type="Gene3D" id="1.20.1110.10">
    <property type="entry name" value="Calcium-transporting ATPase, transmembrane domain"/>
    <property type="match status" value="2"/>
</dbReference>
<feature type="domain" description="Cation-transporting P-type ATPase C-terminal" evidence="20">
    <location>
        <begin position="794"/>
        <end position="969"/>
    </location>
</feature>
<evidence type="ECO:0000256" key="17">
    <source>
        <dbReference type="RuleBase" id="RU361146"/>
    </source>
</evidence>
<dbReference type="SUPFAM" id="SSF81660">
    <property type="entry name" value="Metal cation-transporting ATPase, ATP-binding domain N"/>
    <property type="match status" value="1"/>
</dbReference>
<evidence type="ECO:0000256" key="16">
    <source>
        <dbReference type="ARBA" id="ARBA00048694"/>
    </source>
</evidence>
<dbReference type="InterPro" id="IPR004014">
    <property type="entry name" value="ATPase_P-typ_cation-transptr_N"/>
</dbReference>
<dbReference type="GO" id="GO:0005388">
    <property type="term" value="F:P-type calcium transporter activity"/>
    <property type="evidence" value="ECO:0007669"/>
    <property type="project" value="UniProtKB-EC"/>
</dbReference>
<dbReference type="PANTHER" id="PTHR24093">
    <property type="entry name" value="CATION TRANSPORTING ATPASE"/>
    <property type="match status" value="1"/>
</dbReference>
<keyword evidence="8 17" id="KW-0106">Calcium</keyword>
<keyword evidence="3" id="KW-0926">Vacuole</keyword>
<dbReference type="EC" id="7.2.2.10" evidence="17"/>
<evidence type="ECO:0000256" key="10">
    <source>
        <dbReference type="ARBA" id="ARBA00022842"/>
    </source>
</evidence>
<comment type="function">
    <text evidence="17">Catalyzes the hydrolysis of ATP coupled with the transport of calcium.</text>
</comment>
<keyword evidence="5 17" id="KW-0812">Transmembrane</keyword>
<protein>
    <recommendedName>
        <fullName evidence="17">Calcium-transporting ATPase</fullName>
        <ecNumber evidence="17">7.2.2.10</ecNumber>
    </recommendedName>
</protein>
<evidence type="ECO:0000256" key="6">
    <source>
        <dbReference type="ARBA" id="ARBA00022723"/>
    </source>
</evidence>
<evidence type="ECO:0000256" key="11">
    <source>
        <dbReference type="ARBA" id="ARBA00022967"/>
    </source>
</evidence>
<keyword evidence="9 17" id="KW-0067">ATP-binding</keyword>
<dbReference type="FunFam" id="3.40.50.1000:FF:000018">
    <property type="entry name" value="Calcium-transporting ATPase"/>
    <property type="match status" value="1"/>
</dbReference>
<evidence type="ECO:0000256" key="15">
    <source>
        <dbReference type="ARBA" id="ARBA00038148"/>
    </source>
</evidence>
<dbReference type="GO" id="GO:0006874">
    <property type="term" value="P:intracellular calcium ion homeostasis"/>
    <property type="evidence" value="ECO:0007669"/>
    <property type="project" value="TreeGrafter"/>
</dbReference>
<sequence>MSAQSAANERTPLVSHGGSDNASFGVSADQLCALMEDRERSGLESLGGVAGVTRSLRVDTGTGLCQDESGDHGKPFEARRRIFGANVLPDAKIRPFWSYVSEALQDRTLVLLSIGAMISLAIGIYEDYSPSHPEDEPRVGWIEGTAILVAVLVVVFTNSINDFEKEKQFRKLNAEKEARNVKVIRDGREHEISVHDVNVGDVMKLEPGEVVAVDGLYLSGHNLKCDESSATGESDEVKKDSDEAGGDCFILSGSKILEGVATMLVIAVGERSFHGRTMMAMRDDETQETPLQQKLDQLAEQIAKMGASAALLMLIVLTLKLVITTAIAGGTPQVDDLIASIVKIVIQAITILVVAVPEGLPMAVTLALAYATTQMLKDNNLVRVLSACETMGSATTVCSDKTGSLAGVDYDSSNGEHRGAGGLNAWKRAVPRHIYEIVCEGIASNSTAFQGQDDKGGQTFIGSKTEGALLDMITNLGEDYRQLRHGAHQLKVYPFSSQKKIMAAVVETNMGLDAKKHASSATQQCRLYVKGASEIVLSSCTHYVAEHGEIKSLNKTARANFERIIAMYADKALRTLCLAYRDVTNKEVASFDEEEAPAKNLVCIGIVGIQDPLREGVVESVQICRRAGVYVKMITGDNVRTASAIARNAGILTKGGIVMSGQEFRNLSEEERTRIIPRLQVLARSSPVDKQIVVRTLQGLGEVVGMTGDGTNDAPALKMADVGFSMGIAGTEVAKEASSIILMDDNFNSIVAAIKWGRAVSDSVRKFLAFQLTVNICAVVLAFVSAVADPNNESVLSATQLLWVNLIMDTLAALALATERPSDELMLRYPLARNAPLINFSMWKMIIGQAVFQVVISLLLLHLGPRIFHLGQGEEDRAIMRTVVFNAFVFLQIFNEFNCRRIDDSLNFMRGICSNYAFLTVQVFVVVGQFLIVTFGGIAFKTVSLSWPYWLATVGIGALSLPIGVLLRLLPDCGLADQMPDQERRPLVSQERMRWEAAINEVQTKLRVYGALRRSPVMRRIGTPKLADAVECGPAWPSLQSA</sequence>
<feature type="transmembrane region" description="Helical" evidence="17">
    <location>
        <begin position="309"/>
        <end position="331"/>
    </location>
</feature>
<dbReference type="Gene3D" id="3.40.50.1000">
    <property type="entry name" value="HAD superfamily/HAD-like"/>
    <property type="match status" value="2"/>
</dbReference>
<comment type="catalytic activity">
    <reaction evidence="16 17">
        <text>Ca(2+)(in) + ATP + H2O = Ca(2+)(out) + ADP + phosphate + H(+)</text>
        <dbReference type="Rhea" id="RHEA:18105"/>
        <dbReference type="ChEBI" id="CHEBI:15377"/>
        <dbReference type="ChEBI" id="CHEBI:15378"/>
        <dbReference type="ChEBI" id="CHEBI:29108"/>
        <dbReference type="ChEBI" id="CHEBI:30616"/>
        <dbReference type="ChEBI" id="CHEBI:43474"/>
        <dbReference type="ChEBI" id="CHEBI:456216"/>
        <dbReference type="EC" id="7.2.2.10"/>
    </reaction>
</comment>
<dbReference type="GO" id="GO:0046872">
    <property type="term" value="F:metal ion binding"/>
    <property type="evidence" value="ECO:0007669"/>
    <property type="project" value="UniProtKB-KW"/>
</dbReference>
<evidence type="ECO:0000256" key="18">
    <source>
        <dbReference type="SAM" id="MobiDB-lite"/>
    </source>
</evidence>
<dbReference type="Pfam" id="PF00122">
    <property type="entry name" value="E1-E2_ATPase"/>
    <property type="match status" value="1"/>
</dbReference>
<evidence type="ECO:0000256" key="5">
    <source>
        <dbReference type="ARBA" id="ARBA00022692"/>
    </source>
</evidence>
<keyword evidence="2 17" id="KW-0813">Transport</keyword>
<evidence type="ECO:0000256" key="1">
    <source>
        <dbReference type="ARBA" id="ARBA00004128"/>
    </source>
</evidence>
<dbReference type="InterPro" id="IPR006408">
    <property type="entry name" value="P-type_ATPase_IIB"/>
</dbReference>
<dbReference type="InterPro" id="IPR023298">
    <property type="entry name" value="ATPase_P-typ_TM_dom_sf"/>
</dbReference>
<dbReference type="GO" id="GO:0005886">
    <property type="term" value="C:plasma membrane"/>
    <property type="evidence" value="ECO:0007669"/>
    <property type="project" value="TreeGrafter"/>
</dbReference>
<feature type="transmembrane region" description="Helical" evidence="17">
    <location>
        <begin position="916"/>
        <end position="940"/>
    </location>
</feature>
<dbReference type="NCBIfam" id="TIGR01517">
    <property type="entry name" value="ATPase-IIB_Ca"/>
    <property type="match status" value="1"/>
</dbReference>
<dbReference type="SUPFAM" id="SSF81665">
    <property type="entry name" value="Calcium ATPase, transmembrane domain M"/>
    <property type="match status" value="1"/>
</dbReference>